<dbReference type="OrthoDB" id="9803828at2"/>
<comment type="caution">
    <text evidence="2">The sequence shown here is derived from an EMBL/GenBank/DDBJ whole genome shotgun (WGS) entry which is preliminary data.</text>
</comment>
<dbReference type="AlphaFoldDB" id="A0A4R5U0N2"/>
<dbReference type="Pfam" id="PF00326">
    <property type="entry name" value="Peptidase_S9"/>
    <property type="match status" value="1"/>
</dbReference>
<dbReference type="InterPro" id="IPR029058">
    <property type="entry name" value="AB_hydrolase_fold"/>
</dbReference>
<accession>A0A4R5U0N2</accession>
<dbReference type="GO" id="GO:0006508">
    <property type="term" value="P:proteolysis"/>
    <property type="evidence" value="ECO:0007669"/>
    <property type="project" value="InterPro"/>
</dbReference>
<dbReference type="SUPFAM" id="SSF53474">
    <property type="entry name" value="alpha/beta-Hydrolases"/>
    <property type="match status" value="1"/>
</dbReference>
<name>A0A4R5U0N2_9GAMM</name>
<dbReference type="Gene3D" id="3.40.50.1820">
    <property type="entry name" value="alpha/beta hydrolase"/>
    <property type="match status" value="1"/>
</dbReference>
<dbReference type="Proteomes" id="UP000294796">
    <property type="component" value="Unassembled WGS sequence"/>
</dbReference>
<gene>
    <name evidence="2" type="ORF">E2F46_02670</name>
</gene>
<evidence type="ECO:0000313" key="3">
    <source>
        <dbReference type="Proteomes" id="UP000294796"/>
    </source>
</evidence>
<evidence type="ECO:0000259" key="1">
    <source>
        <dbReference type="Pfam" id="PF00326"/>
    </source>
</evidence>
<dbReference type="InterPro" id="IPR001375">
    <property type="entry name" value="Peptidase_S9_cat"/>
</dbReference>
<evidence type="ECO:0000313" key="2">
    <source>
        <dbReference type="EMBL" id="TDK27135.1"/>
    </source>
</evidence>
<protein>
    <recommendedName>
        <fullName evidence="1">Peptidase S9 prolyl oligopeptidase catalytic domain-containing protein</fullName>
    </recommendedName>
</protein>
<proteinExistence type="predicted"/>
<keyword evidence="3" id="KW-1185">Reference proteome</keyword>
<reference evidence="2 3" key="1">
    <citation type="submission" date="2019-03" db="EMBL/GenBank/DDBJ databases">
        <title>Luteimonas zhaokaii sp.nov., isolated from the rectal contents of Plateau pika in Yushu, Qinghai Province, China.</title>
        <authorList>
            <person name="Zhang G."/>
        </authorList>
    </citation>
    <scope>NUCLEOTIDE SEQUENCE [LARGE SCALE GENOMIC DNA]</scope>
    <source>
        <strain evidence="2 3">B9</strain>
    </source>
</reference>
<dbReference type="GO" id="GO:0008236">
    <property type="term" value="F:serine-type peptidase activity"/>
    <property type="evidence" value="ECO:0007669"/>
    <property type="project" value="InterPro"/>
</dbReference>
<dbReference type="EMBL" id="SMTF01000002">
    <property type="protein sequence ID" value="TDK27135.1"/>
    <property type="molecule type" value="Genomic_DNA"/>
</dbReference>
<sequence length="82" mass="8709">MPPWLVIHGVNDPRVDVWESNKFVARMQAASAKPVIYRLDYASGHGIGSTADANKDWAADIAAFVLEVTRVDTGNGTAGAAP</sequence>
<feature type="domain" description="Peptidase S9 prolyl oligopeptidase catalytic" evidence="1">
    <location>
        <begin position="2"/>
        <end position="69"/>
    </location>
</feature>
<organism evidence="2 3">
    <name type="scientific">Luteimonas aestuarii</name>
    <dbReference type="NCBI Taxonomy" id="453837"/>
    <lineage>
        <taxon>Bacteria</taxon>
        <taxon>Pseudomonadati</taxon>
        <taxon>Pseudomonadota</taxon>
        <taxon>Gammaproteobacteria</taxon>
        <taxon>Lysobacterales</taxon>
        <taxon>Lysobacteraceae</taxon>
        <taxon>Luteimonas</taxon>
    </lineage>
</organism>